<evidence type="ECO:0000313" key="2">
    <source>
        <dbReference type="EMBL" id="CAH3036217.1"/>
    </source>
</evidence>
<feature type="signal peptide" evidence="1">
    <location>
        <begin position="1"/>
        <end position="20"/>
    </location>
</feature>
<comment type="caution">
    <text evidence="2">The sequence shown here is derived from an EMBL/GenBank/DDBJ whole genome shotgun (WGS) entry which is preliminary data.</text>
</comment>
<dbReference type="EMBL" id="CALNXJ010000003">
    <property type="protein sequence ID" value="CAH3036217.1"/>
    <property type="molecule type" value="Genomic_DNA"/>
</dbReference>
<protein>
    <submittedName>
        <fullName evidence="2">Uncharacterized protein</fullName>
    </submittedName>
</protein>
<evidence type="ECO:0000256" key="1">
    <source>
        <dbReference type="SAM" id="SignalP"/>
    </source>
</evidence>
<organism evidence="2 3">
    <name type="scientific">Pocillopora meandrina</name>
    <dbReference type="NCBI Taxonomy" id="46732"/>
    <lineage>
        <taxon>Eukaryota</taxon>
        <taxon>Metazoa</taxon>
        <taxon>Cnidaria</taxon>
        <taxon>Anthozoa</taxon>
        <taxon>Hexacorallia</taxon>
        <taxon>Scleractinia</taxon>
        <taxon>Astrocoeniina</taxon>
        <taxon>Pocilloporidae</taxon>
        <taxon>Pocillopora</taxon>
    </lineage>
</organism>
<name>A0AAU9VU86_9CNID</name>
<dbReference type="AlphaFoldDB" id="A0AAU9VU86"/>
<keyword evidence="3" id="KW-1185">Reference proteome</keyword>
<proteinExistence type="predicted"/>
<evidence type="ECO:0000313" key="3">
    <source>
        <dbReference type="Proteomes" id="UP001159428"/>
    </source>
</evidence>
<sequence>MASKAFVLLCFLALLGQLSGFKLTRRVDLERFSQELEDVKNYIKSLGKSK</sequence>
<gene>
    <name evidence="2" type="ORF">PMEA_00016721</name>
</gene>
<keyword evidence="1" id="KW-0732">Signal</keyword>
<reference evidence="2 3" key="1">
    <citation type="submission" date="2022-05" db="EMBL/GenBank/DDBJ databases">
        <authorList>
            <consortium name="Genoscope - CEA"/>
            <person name="William W."/>
        </authorList>
    </citation>
    <scope>NUCLEOTIDE SEQUENCE [LARGE SCALE GENOMIC DNA]</scope>
</reference>
<accession>A0AAU9VU86</accession>
<dbReference type="Proteomes" id="UP001159428">
    <property type="component" value="Unassembled WGS sequence"/>
</dbReference>
<feature type="chain" id="PRO_5043437681" evidence="1">
    <location>
        <begin position="21"/>
        <end position="50"/>
    </location>
</feature>